<dbReference type="GeneID" id="87868126"/>
<gene>
    <name evidence="1" type="ORF">B0H65DRAFT_587344</name>
</gene>
<proteinExistence type="predicted"/>
<evidence type="ECO:0000313" key="1">
    <source>
        <dbReference type="EMBL" id="KAK3347350.1"/>
    </source>
</evidence>
<dbReference type="EMBL" id="JAUEPP010000003">
    <property type="protein sequence ID" value="KAK3347350.1"/>
    <property type="molecule type" value="Genomic_DNA"/>
</dbReference>
<reference evidence="1" key="2">
    <citation type="submission" date="2023-06" db="EMBL/GenBank/DDBJ databases">
        <authorList>
            <consortium name="Lawrence Berkeley National Laboratory"/>
            <person name="Haridas S."/>
            <person name="Hensen N."/>
            <person name="Bonometti L."/>
            <person name="Westerberg I."/>
            <person name="Brannstrom I.O."/>
            <person name="Guillou S."/>
            <person name="Cros-Aarteil S."/>
            <person name="Calhoun S."/>
            <person name="Kuo A."/>
            <person name="Mondo S."/>
            <person name="Pangilinan J."/>
            <person name="Riley R."/>
            <person name="Labutti K."/>
            <person name="Andreopoulos B."/>
            <person name="Lipzen A."/>
            <person name="Chen C."/>
            <person name="Yanf M."/>
            <person name="Daum C."/>
            <person name="Ng V."/>
            <person name="Clum A."/>
            <person name="Steindorff A."/>
            <person name="Ohm R."/>
            <person name="Martin F."/>
            <person name="Silar P."/>
            <person name="Natvig D."/>
            <person name="Lalanne C."/>
            <person name="Gautier V."/>
            <person name="Ament-Velasquez S.L."/>
            <person name="Kruys A."/>
            <person name="Hutchinson M.I."/>
            <person name="Powell A.J."/>
            <person name="Barry K."/>
            <person name="Miller A.N."/>
            <person name="Grigoriev I.V."/>
            <person name="Debuchy R."/>
            <person name="Gladieux P."/>
            <person name="Thoren M.H."/>
            <person name="Johannesson H."/>
        </authorList>
    </citation>
    <scope>NUCLEOTIDE SEQUENCE</scope>
    <source>
        <strain evidence="1">CBS 560.94</strain>
    </source>
</reference>
<dbReference type="Proteomes" id="UP001278500">
    <property type="component" value="Unassembled WGS sequence"/>
</dbReference>
<sequence>MLFLDVTLDSSNLHTITGSKKETWLEPMDKFSDTQRQPFKDFADVVCAIPAENTSTGVPAPVLPTQSPDNLRLSCPDLDSSSSVKGRTSLDQLRRHGSSSLLARTEIASVPINFNDSELCEYSHLALNPTARFHIGRRL</sequence>
<dbReference type="RefSeq" id="XP_062682432.1">
    <property type="nucleotide sequence ID" value="XM_062830972.1"/>
</dbReference>
<accession>A0AAE0JHK7</accession>
<name>A0AAE0JHK7_9PEZI</name>
<reference evidence="1" key="1">
    <citation type="journal article" date="2023" name="Mol. Phylogenet. Evol.">
        <title>Genome-scale phylogeny and comparative genomics of the fungal order Sordariales.</title>
        <authorList>
            <person name="Hensen N."/>
            <person name="Bonometti L."/>
            <person name="Westerberg I."/>
            <person name="Brannstrom I.O."/>
            <person name="Guillou S."/>
            <person name="Cros-Aarteil S."/>
            <person name="Calhoun S."/>
            <person name="Haridas S."/>
            <person name="Kuo A."/>
            <person name="Mondo S."/>
            <person name="Pangilinan J."/>
            <person name="Riley R."/>
            <person name="LaButti K."/>
            <person name="Andreopoulos B."/>
            <person name="Lipzen A."/>
            <person name="Chen C."/>
            <person name="Yan M."/>
            <person name="Daum C."/>
            <person name="Ng V."/>
            <person name="Clum A."/>
            <person name="Steindorff A."/>
            <person name="Ohm R.A."/>
            <person name="Martin F."/>
            <person name="Silar P."/>
            <person name="Natvig D.O."/>
            <person name="Lalanne C."/>
            <person name="Gautier V."/>
            <person name="Ament-Velasquez S.L."/>
            <person name="Kruys A."/>
            <person name="Hutchinson M.I."/>
            <person name="Powell A.J."/>
            <person name="Barry K."/>
            <person name="Miller A.N."/>
            <person name="Grigoriev I.V."/>
            <person name="Debuchy R."/>
            <person name="Gladieux P."/>
            <person name="Hiltunen Thoren M."/>
            <person name="Johannesson H."/>
        </authorList>
    </citation>
    <scope>NUCLEOTIDE SEQUENCE</scope>
    <source>
        <strain evidence="1">CBS 560.94</strain>
    </source>
</reference>
<protein>
    <submittedName>
        <fullName evidence="1">Uncharacterized protein</fullName>
    </submittedName>
</protein>
<comment type="caution">
    <text evidence="1">The sequence shown here is derived from an EMBL/GenBank/DDBJ whole genome shotgun (WGS) entry which is preliminary data.</text>
</comment>
<dbReference type="AlphaFoldDB" id="A0AAE0JHK7"/>
<organism evidence="1 2">
    <name type="scientific">Neurospora tetraspora</name>
    <dbReference type="NCBI Taxonomy" id="94610"/>
    <lineage>
        <taxon>Eukaryota</taxon>
        <taxon>Fungi</taxon>
        <taxon>Dikarya</taxon>
        <taxon>Ascomycota</taxon>
        <taxon>Pezizomycotina</taxon>
        <taxon>Sordariomycetes</taxon>
        <taxon>Sordariomycetidae</taxon>
        <taxon>Sordariales</taxon>
        <taxon>Sordariaceae</taxon>
        <taxon>Neurospora</taxon>
    </lineage>
</organism>
<keyword evidence="2" id="KW-1185">Reference proteome</keyword>
<evidence type="ECO:0000313" key="2">
    <source>
        <dbReference type="Proteomes" id="UP001278500"/>
    </source>
</evidence>